<comment type="caution">
    <text evidence="5">The sequence shown here is derived from an EMBL/GenBank/DDBJ whole genome shotgun (WGS) entry which is preliminary data.</text>
</comment>
<evidence type="ECO:0000256" key="3">
    <source>
        <dbReference type="ARBA" id="ARBA00023163"/>
    </source>
</evidence>
<dbReference type="SUPFAM" id="SSF46689">
    <property type="entry name" value="Homeodomain-like"/>
    <property type="match status" value="2"/>
</dbReference>
<name>A0A2S9Q3Y5_9HYPH</name>
<evidence type="ECO:0000259" key="4">
    <source>
        <dbReference type="PROSITE" id="PS01124"/>
    </source>
</evidence>
<organism evidence="5 6">
    <name type="scientific">Labrys okinawensis</name>
    <dbReference type="NCBI Taxonomy" id="346911"/>
    <lineage>
        <taxon>Bacteria</taxon>
        <taxon>Pseudomonadati</taxon>
        <taxon>Pseudomonadota</taxon>
        <taxon>Alphaproteobacteria</taxon>
        <taxon>Hyphomicrobiales</taxon>
        <taxon>Xanthobacteraceae</taxon>
        <taxon>Labrys</taxon>
    </lineage>
</organism>
<reference evidence="5 6" key="1">
    <citation type="submission" date="2018-02" db="EMBL/GenBank/DDBJ databases">
        <title>Whole genome sequencing of endophytic bacterium.</title>
        <authorList>
            <person name="Eedara R."/>
            <person name="Podile A.R."/>
        </authorList>
    </citation>
    <scope>NUCLEOTIDE SEQUENCE [LARGE SCALE GENOMIC DNA]</scope>
    <source>
        <strain evidence="5 6">RP1T</strain>
    </source>
</reference>
<dbReference type="CDD" id="cd06976">
    <property type="entry name" value="cupin_MtlR-like_N"/>
    <property type="match status" value="1"/>
</dbReference>
<dbReference type="Proteomes" id="UP000237682">
    <property type="component" value="Unassembled WGS sequence"/>
</dbReference>
<dbReference type="InterPro" id="IPR018062">
    <property type="entry name" value="HTH_AraC-typ_CS"/>
</dbReference>
<dbReference type="SMART" id="SM00342">
    <property type="entry name" value="HTH_ARAC"/>
    <property type="match status" value="1"/>
</dbReference>
<evidence type="ECO:0000313" key="5">
    <source>
        <dbReference type="EMBL" id="PRH84081.1"/>
    </source>
</evidence>
<dbReference type="InterPro" id="IPR037923">
    <property type="entry name" value="HTH-like"/>
</dbReference>
<dbReference type="InterPro" id="IPR018060">
    <property type="entry name" value="HTH_AraC"/>
</dbReference>
<dbReference type="Gene3D" id="1.10.10.60">
    <property type="entry name" value="Homeodomain-like"/>
    <property type="match status" value="2"/>
</dbReference>
<gene>
    <name evidence="5" type="ORF">C5L14_28820</name>
</gene>
<dbReference type="OrthoDB" id="9816011at2"/>
<dbReference type="PROSITE" id="PS01124">
    <property type="entry name" value="HTH_ARAC_FAMILY_2"/>
    <property type="match status" value="1"/>
</dbReference>
<keyword evidence="2" id="KW-0238">DNA-binding</keyword>
<keyword evidence="6" id="KW-1185">Reference proteome</keyword>
<dbReference type="RefSeq" id="WP_105865508.1">
    <property type="nucleotide sequence ID" value="NZ_PUEJ01000016.1"/>
</dbReference>
<keyword evidence="3" id="KW-0804">Transcription</keyword>
<dbReference type="AlphaFoldDB" id="A0A2S9Q3Y5"/>
<dbReference type="SUPFAM" id="SSF51215">
    <property type="entry name" value="Regulatory protein AraC"/>
    <property type="match status" value="1"/>
</dbReference>
<evidence type="ECO:0000256" key="2">
    <source>
        <dbReference type="ARBA" id="ARBA00023125"/>
    </source>
</evidence>
<dbReference type="PANTHER" id="PTHR43280">
    <property type="entry name" value="ARAC-FAMILY TRANSCRIPTIONAL REGULATOR"/>
    <property type="match status" value="1"/>
</dbReference>
<proteinExistence type="predicted"/>
<protein>
    <submittedName>
        <fullName evidence="5">AraC family transcriptional regulator</fullName>
    </submittedName>
</protein>
<dbReference type="PROSITE" id="PS00041">
    <property type="entry name" value="HTH_ARAC_FAMILY_1"/>
    <property type="match status" value="1"/>
</dbReference>
<feature type="domain" description="HTH araC/xylS-type" evidence="4">
    <location>
        <begin position="184"/>
        <end position="282"/>
    </location>
</feature>
<dbReference type="GO" id="GO:0043565">
    <property type="term" value="F:sequence-specific DNA binding"/>
    <property type="evidence" value="ECO:0007669"/>
    <property type="project" value="InterPro"/>
</dbReference>
<sequence length="293" mass="32654">MEPQLELVQIHSGESFIVWAHGYPFRTVRWHFHPEYEIHLITDTTGHYFVGDFIGDFVPGNLVMTGPNLPHNWISDVPEGTTIPRRCIVLQFTQTFIESCIGVFPELEAVAALLDESRRGLLFRAATGETARRIMTALLNAHGAERIALFVQLLGLLTADKGRKNLTSAGYLPDPSAYMSGGMNRALAYVGEHLDGNMSESAIAAIAGMTPGGFSRAFKRHTGMTFVHYVNRMRINLACQLLMSEKSPVTDICFRIGFNNLSNFNRHFALQKGMSPSRFRALFNENRTANFAA</sequence>
<dbReference type="InterPro" id="IPR009057">
    <property type="entry name" value="Homeodomain-like_sf"/>
</dbReference>
<accession>A0A2S9Q3Y5</accession>
<dbReference type="Pfam" id="PF12833">
    <property type="entry name" value="HTH_18"/>
    <property type="match status" value="1"/>
</dbReference>
<evidence type="ECO:0000256" key="1">
    <source>
        <dbReference type="ARBA" id="ARBA00023015"/>
    </source>
</evidence>
<dbReference type="GO" id="GO:0003700">
    <property type="term" value="F:DNA-binding transcription factor activity"/>
    <property type="evidence" value="ECO:0007669"/>
    <property type="project" value="InterPro"/>
</dbReference>
<keyword evidence="1" id="KW-0805">Transcription regulation</keyword>
<evidence type="ECO:0000313" key="6">
    <source>
        <dbReference type="Proteomes" id="UP000237682"/>
    </source>
</evidence>
<dbReference type="EMBL" id="PUEJ01000016">
    <property type="protein sequence ID" value="PRH84081.1"/>
    <property type="molecule type" value="Genomic_DNA"/>
</dbReference>
<dbReference type="PANTHER" id="PTHR43280:SF27">
    <property type="entry name" value="TRANSCRIPTIONAL REGULATOR MTLR"/>
    <property type="match status" value="1"/>
</dbReference>